<dbReference type="Proteomes" id="UP000741013">
    <property type="component" value="Unassembled WGS sequence"/>
</dbReference>
<dbReference type="InterPro" id="IPR027417">
    <property type="entry name" value="P-loop_NTPase"/>
</dbReference>
<dbReference type="InterPro" id="IPR019734">
    <property type="entry name" value="TPR_rpt"/>
</dbReference>
<dbReference type="SMART" id="SM00028">
    <property type="entry name" value="TPR"/>
    <property type="match status" value="2"/>
</dbReference>
<keyword evidence="3" id="KW-1185">Reference proteome</keyword>
<dbReference type="InterPro" id="IPR003593">
    <property type="entry name" value="AAA+_ATPase"/>
</dbReference>
<evidence type="ECO:0000313" key="2">
    <source>
        <dbReference type="EMBL" id="MBP2183487.1"/>
    </source>
</evidence>
<reference evidence="2 3" key="1">
    <citation type="submission" date="2021-03" db="EMBL/GenBank/DDBJ databases">
        <title>Sequencing the genomes of 1000 actinobacteria strains.</title>
        <authorList>
            <person name="Klenk H.-P."/>
        </authorList>
    </citation>
    <scope>NUCLEOTIDE SEQUENCE [LARGE SCALE GENOMIC DNA]</scope>
    <source>
        <strain evidence="2 3">DSM 45510</strain>
    </source>
</reference>
<sequence>MGGPVAAEQIVEVLAEQAGGRQVEYRKGSGLLVSGALVLTAAHNVSGRDARLTVRSAGIEYSAAVVAAGGESADTDIAVLEIDDPAFRRVAPPIEFFAIDRLYLRKIVNCKAVGFPLFGEKRIDGTDRIRRDSVQVYGSVNSGSGLKSRLLTLLVDDHQPEAGEDRSSSWRGMSGAAVIVEDPTWGEGVIGLVVEHPLRYGPTALTVVPITNLERALGRAAVRVWSLLGVTDASRFPRVPSEARLPVQRRSVDVDLEPPLADFTGHGADLHQLVDAVLGGLALGGRPVVVVSGMAGVGKTTLATQVAHQLADRFHHARLVVRLNGQEADEATVSRQQQRLLRALGVSDDQVREVAGRPDDQQDLYLSKLDAGPSLVIVDDPAGEDDVARFMPRRPGSVVVVTSRTVLPDIDGAVQVRLKPFSDGESLIFLAGILGRERVSAEPEAARRILASAGGLPLAIRLIGAFAASAAGEGMPLEEIASMMAEEGTRLDRLSRKGRSVRATIFVSYRHLTPPTAVFFRRICLLGVPDFSRVLAASATGSSTVETIAALSELTDAHLVEHVRGDRYRVHDLVRLFGDEVARAEEAPETVLLVRERWRRFYLEAAECWDDELTAEGERPSPAALAWFDVEEANVVATLVAASAAQDWEVVYGLAVRLRPPLAYRGRFREYAEIASAGIEAAERGRFADRALGMLVHLAEARRYSDRTDGVDELYERAEALATAAGDVDKQTWIGVHRGIFAMEQGQLGVTMGHYDRVDESYRERSDDGARVWLSGHYIDAHLTLGQPAPAVERGELALDLSLRLDDPDSVAWAHKHLARALQAAGRYPEAIDHMTRSMERAEQTGDVGARVDCLRRLGWIARDAGDLEAAEDYLEQALQGAEAADIQFLIEELGVDLRDLRAHPPRR</sequence>
<dbReference type="InterPro" id="IPR043504">
    <property type="entry name" value="Peptidase_S1_PA_chymotrypsin"/>
</dbReference>
<dbReference type="SUPFAM" id="SSF50494">
    <property type="entry name" value="Trypsin-like serine proteases"/>
    <property type="match status" value="1"/>
</dbReference>
<accession>A0ABS4PVM2</accession>
<dbReference type="InterPro" id="IPR009003">
    <property type="entry name" value="Peptidase_S1_PA"/>
</dbReference>
<dbReference type="SUPFAM" id="SSF52540">
    <property type="entry name" value="P-loop containing nucleoside triphosphate hydrolases"/>
    <property type="match status" value="1"/>
</dbReference>
<dbReference type="PRINTS" id="PR00364">
    <property type="entry name" value="DISEASERSIST"/>
</dbReference>
<dbReference type="PANTHER" id="PTHR47691">
    <property type="entry name" value="REGULATOR-RELATED"/>
    <property type="match status" value="1"/>
</dbReference>
<dbReference type="SUPFAM" id="SSF48452">
    <property type="entry name" value="TPR-like"/>
    <property type="match status" value="1"/>
</dbReference>
<dbReference type="Pfam" id="PF00089">
    <property type="entry name" value="Trypsin"/>
    <property type="match status" value="1"/>
</dbReference>
<dbReference type="EMBL" id="JAGGMS010000001">
    <property type="protein sequence ID" value="MBP2183487.1"/>
    <property type="molecule type" value="Genomic_DNA"/>
</dbReference>
<dbReference type="InterPro" id="IPR002182">
    <property type="entry name" value="NB-ARC"/>
</dbReference>
<dbReference type="Gene3D" id="1.25.40.10">
    <property type="entry name" value="Tetratricopeptide repeat domain"/>
    <property type="match status" value="1"/>
</dbReference>
<dbReference type="Gene3D" id="2.40.10.10">
    <property type="entry name" value="Trypsin-like serine proteases"/>
    <property type="match status" value="1"/>
</dbReference>
<name>A0ABS4PVM2_9PSEU</name>
<dbReference type="Gene3D" id="3.40.50.300">
    <property type="entry name" value="P-loop containing nucleotide triphosphate hydrolases"/>
    <property type="match status" value="1"/>
</dbReference>
<dbReference type="InterPro" id="IPR011990">
    <property type="entry name" value="TPR-like_helical_dom_sf"/>
</dbReference>
<dbReference type="RefSeq" id="WP_209666656.1">
    <property type="nucleotide sequence ID" value="NZ_JAGGMS010000001.1"/>
</dbReference>
<organism evidence="2 3">
    <name type="scientific">Amycolatopsis magusensis</name>
    <dbReference type="NCBI Taxonomy" id="882444"/>
    <lineage>
        <taxon>Bacteria</taxon>
        <taxon>Bacillati</taxon>
        <taxon>Actinomycetota</taxon>
        <taxon>Actinomycetes</taxon>
        <taxon>Pseudonocardiales</taxon>
        <taxon>Pseudonocardiaceae</taxon>
        <taxon>Amycolatopsis</taxon>
    </lineage>
</organism>
<dbReference type="InterPro" id="IPR001254">
    <property type="entry name" value="Trypsin_dom"/>
</dbReference>
<gene>
    <name evidence="2" type="ORF">JOM49_005013</name>
</gene>
<dbReference type="Pfam" id="PF00931">
    <property type="entry name" value="NB-ARC"/>
    <property type="match status" value="1"/>
</dbReference>
<protein>
    <submittedName>
        <fullName evidence="2">Tetratricopeptide (TPR) repeat protein</fullName>
    </submittedName>
</protein>
<feature type="domain" description="AAA+ ATPase" evidence="1">
    <location>
        <begin position="285"/>
        <end position="432"/>
    </location>
</feature>
<dbReference type="Pfam" id="PF13424">
    <property type="entry name" value="TPR_12"/>
    <property type="match status" value="1"/>
</dbReference>
<dbReference type="PANTHER" id="PTHR47691:SF3">
    <property type="entry name" value="HTH-TYPE TRANSCRIPTIONAL REGULATOR RV0890C-RELATED"/>
    <property type="match status" value="1"/>
</dbReference>
<proteinExistence type="predicted"/>
<evidence type="ECO:0000259" key="1">
    <source>
        <dbReference type="SMART" id="SM00382"/>
    </source>
</evidence>
<evidence type="ECO:0000313" key="3">
    <source>
        <dbReference type="Proteomes" id="UP000741013"/>
    </source>
</evidence>
<comment type="caution">
    <text evidence="2">The sequence shown here is derived from an EMBL/GenBank/DDBJ whole genome shotgun (WGS) entry which is preliminary data.</text>
</comment>
<dbReference type="SMART" id="SM00382">
    <property type="entry name" value="AAA"/>
    <property type="match status" value="1"/>
</dbReference>